<feature type="compositionally biased region" description="Low complexity" evidence="1">
    <location>
        <begin position="1"/>
        <end position="19"/>
    </location>
</feature>
<feature type="region of interest" description="Disordered" evidence="1">
    <location>
        <begin position="1"/>
        <end position="30"/>
    </location>
</feature>
<proteinExistence type="predicted"/>
<accession>A0A6C0ICW4</accession>
<name>A0A6C0ICW4_9ZZZZ</name>
<organism evidence="2">
    <name type="scientific">viral metagenome</name>
    <dbReference type="NCBI Taxonomy" id="1070528"/>
    <lineage>
        <taxon>unclassified sequences</taxon>
        <taxon>metagenomes</taxon>
        <taxon>organismal metagenomes</taxon>
    </lineage>
</organism>
<sequence>MVLSGSKKSSYQSSIKNQNQGGGSKKAGIPPTANVSHVSFLAYGLLNTANGPNVVSSGKTNGLMSLVNMRTNRLKNPSSQNLPIGFHAPIQMR</sequence>
<evidence type="ECO:0000313" key="2">
    <source>
        <dbReference type="EMBL" id="QHT90256.1"/>
    </source>
</evidence>
<feature type="region of interest" description="Disordered" evidence="1">
    <location>
        <begin position="74"/>
        <end position="93"/>
    </location>
</feature>
<protein>
    <submittedName>
        <fullName evidence="2">Uncharacterized protein</fullName>
    </submittedName>
</protein>
<dbReference type="AlphaFoldDB" id="A0A6C0ICW4"/>
<evidence type="ECO:0000256" key="1">
    <source>
        <dbReference type="SAM" id="MobiDB-lite"/>
    </source>
</evidence>
<dbReference type="EMBL" id="MN740153">
    <property type="protein sequence ID" value="QHT90256.1"/>
    <property type="molecule type" value="Genomic_DNA"/>
</dbReference>
<reference evidence="2" key="1">
    <citation type="journal article" date="2020" name="Nature">
        <title>Giant virus diversity and host interactions through global metagenomics.</title>
        <authorList>
            <person name="Schulz F."/>
            <person name="Roux S."/>
            <person name="Paez-Espino D."/>
            <person name="Jungbluth S."/>
            <person name="Walsh D.A."/>
            <person name="Denef V.J."/>
            <person name="McMahon K.D."/>
            <person name="Konstantinidis K.T."/>
            <person name="Eloe-Fadrosh E.A."/>
            <person name="Kyrpides N.C."/>
            <person name="Woyke T."/>
        </authorList>
    </citation>
    <scope>NUCLEOTIDE SEQUENCE</scope>
    <source>
        <strain evidence="2">GVMAG-M-3300023184-68</strain>
    </source>
</reference>